<evidence type="ECO:0000259" key="12">
    <source>
        <dbReference type="Pfam" id="PF07244"/>
    </source>
</evidence>
<dbReference type="EMBL" id="JAKIKS010000005">
    <property type="protein sequence ID" value="MCL1123373.1"/>
    <property type="molecule type" value="Genomic_DNA"/>
</dbReference>
<evidence type="ECO:0000256" key="2">
    <source>
        <dbReference type="ARBA" id="ARBA00010248"/>
    </source>
</evidence>
<dbReference type="InterPro" id="IPR000184">
    <property type="entry name" value="Bac_surfAg_D15"/>
</dbReference>
<accession>A0ABT0L6S5</accession>
<sequence>MLLSVTVHAKDWLTLNITGVNTSLKKNIVAHLGTLPKSSVQRRAYLFNAKDNITAALQSMGYYHSLIKQKTIQNKKAAWVFKIEISLGKPTRLQWIDIRIEGELLEDPVFNQWLNQLKIRPGDILNQGTYEQMKSQLISMALARGYFDGQYTQSQIIVNRDLNLAKINLYYASGVRYHFGDVTFEGSTLEPKLLTDLIPFKSGDPYSSTSLNQLNQKLLNTGYFSNIQVLPLMTKAKDDRIPIDVNLSPRPNHSIKLGLGADIGNTTNNTIEPRVSVTWQTPQINRYGHSQTTTAQWSLNRPKLLSTYSIPLTDPLDDLLKIRFGIIRDYYGITQEYSTSSNKYYNTGQLDSTQYLIGVARQRRLKDKWVFSYSIEALKEKYNQSDVNYDPFFILFGTSLSKIIRGDNSLDPKSGSLQSYSVSYADPELGSTIRLLKMEAKFKWIKTFFTKHRFVSRLDLGINYTDDSNLAEISPSLRFFAGGDQSIRGYSYNELGPYIDYTDSDGNQIREVVGGRYLIVGSLEYQYYFTPTWRAAAFIDAGNAYDTGQFDPVVSVGPGIAWISPIGPISLDLGIGLQKTDTLDRPWRIHIMMGSEI</sequence>
<keyword evidence="7" id="KW-0472">Membrane</keyword>
<keyword evidence="5" id="KW-0812">Transmembrane</keyword>
<evidence type="ECO:0000256" key="8">
    <source>
        <dbReference type="ARBA" id="ARBA00023237"/>
    </source>
</evidence>
<dbReference type="PANTHER" id="PTHR12815:SF47">
    <property type="entry name" value="TRANSLOCATION AND ASSEMBLY MODULE SUBUNIT TAMA"/>
    <property type="match status" value="1"/>
</dbReference>
<feature type="domain" description="POTRA" evidence="12">
    <location>
        <begin position="177"/>
        <end position="248"/>
    </location>
</feature>
<organism evidence="14 15">
    <name type="scientific">Shewanella surugensis</name>
    <dbReference type="NCBI Taxonomy" id="212020"/>
    <lineage>
        <taxon>Bacteria</taxon>
        <taxon>Pseudomonadati</taxon>
        <taxon>Pseudomonadota</taxon>
        <taxon>Gammaproteobacteria</taxon>
        <taxon>Alteromonadales</taxon>
        <taxon>Shewanellaceae</taxon>
        <taxon>Shewanella</taxon>
    </lineage>
</organism>
<evidence type="ECO:0000256" key="4">
    <source>
        <dbReference type="ARBA" id="ARBA00022452"/>
    </source>
</evidence>
<dbReference type="Gene3D" id="3.10.20.310">
    <property type="entry name" value="membrane protein fhac"/>
    <property type="match status" value="3"/>
</dbReference>
<evidence type="ECO:0000256" key="3">
    <source>
        <dbReference type="ARBA" id="ARBA00015419"/>
    </source>
</evidence>
<evidence type="ECO:0000256" key="1">
    <source>
        <dbReference type="ARBA" id="ARBA00004442"/>
    </source>
</evidence>
<name>A0ABT0L6S5_9GAMM</name>
<comment type="subunit">
    <text evidence="10">Interacts with TamB to form the translocation and assembly module (TAM).</text>
</comment>
<evidence type="ECO:0000313" key="15">
    <source>
        <dbReference type="Proteomes" id="UP001203423"/>
    </source>
</evidence>
<comment type="caution">
    <text evidence="14">The sequence shown here is derived from an EMBL/GenBank/DDBJ whole genome shotgun (WGS) entry which is preliminary data.</text>
</comment>
<keyword evidence="8" id="KW-0998">Cell outer membrane</keyword>
<keyword evidence="15" id="KW-1185">Reference proteome</keyword>
<dbReference type="Proteomes" id="UP001203423">
    <property type="component" value="Unassembled WGS sequence"/>
</dbReference>
<evidence type="ECO:0000256" key="10">
    <source>
        <dbReference type="ARBA" id="ARBA00093548"/>
    </source>
</evidence>
<evidence type="ECO:0000256" key="9">
    <source>
        <dbReference type="ARBA" id="ARBA00033063"/>
    </source>
</evidence>
<comment type="subcellular location">
    <subcellularLocation>
        <location evidence="1">Cell outer membrane</location>
    </subcellularLocation>
</comment>
<evidence type="ECO:0000259" key="13">
    <source>
        <dbReference type="Pfam" id="PF17243"/>
    </source>
</evidence>
<keyword evidence="6" id="KW-0732">Signal</keyword>
<evidence type="ECO:0000256" key="7">
    <source>
        <dbReference type="ARBA" id="ARBA00023136"/>
    </source>
</evidence>
<proteinExistence type="inferred from homology"/>
<dbReference type="InterPro" id="IPR010827">
    <property type="entry name" value="BamA/TamA_POTRA"/>
</dbReference>
<feature type="domain" description="TamA POTRA" evidence="13">
    <location>
        <begin position="15"/>
        <end position="85"/>
    </location>
</feature>
<evidence type="ECO:0000313" key="14">
    <source>
        <dbReference type="EMBL" id="MCL1123373.1"/>
    </source>
</evidence>
<dbReference type="Pfam" id="PF17243">
    <property type="entry name" value="POTRA_TamA_1"/>
    <property type="match status" value="1"/>
</dbReference>
<dbReference type="PANTHER" id="PTHR12815">
    <property type="entry name" value="SORTING AND ASSEMBLY MACHINERY SAMM50 PROTEIN FAMILY MEMBER"/>
    <property type="match status" value="1"/>
</dbReference>
<gene>
    <name evidence="14" type="ORF">L2764_02465</name>
</gene>
<dbReference type="RefSeq" id="WP_248938661.1">
    <property type="nucleotide sequence ID" value="NZ_JAKIKS010000005.1"/>
</dbReference>
<reference evidence="14 15" key="1">
    <citation type="submission" date="2022-01" db="EMBL/GenBank/DDBJ databases">
        <title>Whole genome-based taxonomy of the Shewanellaceae.</title>
        <authorList>
            <person name="Martin-Rodriguez A.J."/>
        </authorList>
    </citation>
    <scope>NUCLEOTIDE SEQUENCE [LARGE SCALE GENOMIC DNA]</scope>
    <source>
        <strain evidence="14 15">DSM 17177</strain>
    </source>
</reference>
<comment type="similarity">
    <text evidence="2">Belongs to the TamA family.</text>
</comment>
<keyword evidence="4" id="KW-1134">Transmembrane beta strand</keyword>
<dbReference type="InterPro" id="IPR035243">
    <property type="entry name" value="TamA_POTRA_Dom_1"/>
</dbReference>
<dbReference type="InterPro" id="IPR039910">
    <property type="entry name" value="D15-like"/>
</dbReference>
<feature type="domain" description="Bacterial surface antigen (D15)" evidence="11">
    <location>
        <begin position="332"/>
        <end position="596"/>
    </location>
</feature>
<evidence type="ECO:0000256" key="5">
    <source>
        <dbReference type="ARBA" id="ARBA00022692"/>
    </source>
</evidence>
<dbReference type="Gene3D" id="2.40.160.50">
    <property type="entry name" value="membrane protein fhac: a member of the omp85/tpsb transporter family"/>
    <property type="match status" value="1"/>
</dbReference>
<evidence type="ECO:0000256" key="6">
    <source>
        <dbReference type="ARBA" id="ARBA00022729"/>
    </source>
</evidence>
<protein>
    <recommendedName>
        <fullName evidence="3">Translocation and assembly module subunit TamA</fullName>
    </recommendedName>
    <alternativeName>
        <fullName evidence="9">Autotransporter assembly factor TamA</fullName>
    </alternativeName>
</protein>
<evidence type="ECO:0000259" key="11">
    <source>
        <dbReference type="Pfam" id="PF01103"/>
    </source>
</evidence>
<dbReference type="Pfam" id="PF01103">
    <property type="entry name" value="Omp85"/>
    <property type="match status" value="1"/>
</dbReference>
<dbReference type="Pfam" id="PF07244">
    <property type="entry name" value="POTRA"/>
    <property type="match status" value="1"/>
</dbReference>